<feature type="region of interest" description="Disordered" evidence="1">
    <location>
        <begin position="25"/>
        <end position="46"/>
    </location>
</feature>
<dbReference type="PROSITE" id="PS51762">
    <property type="entry name" value="GH16_2"/>
    <property type="match status" value="1"/>
</dbReference>
<dbReference type="GeneID" id="54484012"/>
<dbReference type="InterPro" id="IPR013320">
    <property type="entry name" value="ConA-like_dom_sf"/>
</dbReference>
<proteinExistence type="predicted"/>
<dbReference type="InterPro" id="IPR000757">
    <property type="entry name" value="Beta-glucanase-like"/>
</dbReference>
<dbReference type="InterPro" id="IPR050546">
    <property type="entry name" value="Glycosyl_Hydrlase_16"/>
</dbReference>
<dbReference type="PANTHER" id="PTHR10963">
    <property type="entry name" value="GLYCOSYL HYDROLASE-RELATED"/>
    <property type="match status" value="1"/>
</dbReference>
<name>A0A6A6VT52_9PEZI</name>
<dbReference type="CDD" id="cd08023">
    <property type="entry name" value="GH16_laminarinase_like"/>
    <property type="match status" value="1"/>
</dbReference>
<dbReference type="Pfam" id="PF26113">
    <property type="entry name" value="GH16_XgeA"/>
    <property type="match status" value="1"/>
</dbReference>
<dbReference type="PANTHER" id="PTHR10963:SF53">
    <property type="entry name" value="GH16 DOMAIN-CONTAINING PROTEIN"/>
    <property type="match status" value="1"/>
</dbReference>
<protein>
    <submittedName>
        <fullName evidence="3">Concanavalin A-like lectin/glucanase</fullName>
    </submittedName>
</protein>
<organism evidence="3 4">
    <name type="scientific">Pseudovirgaria hyperparasitica</name>
    <dbReference type="NCBI Taxonomy" id="470096"/>
    <lineage>
        <taxon>Eukaryota</taxon>
        <taxon>Fungi</taxon>
        <taxon>Dikarya</taxon>
        <taxon>Ascomycota</taxon>
        <taxon>Pezizomycotina</taxon>
        <taxon>Dothideomycetes</taxon>
        <taxon>Dothideomycetes incertae sedis</taxon>
        <taxon>Acrospermales</taxon>
        <taxon>Acrospermaceae</taxon>
        <taxon>Pseudovirgaria</taxon>
    </lineage>
</organism>
<dbReference type="AlphaFoldDB" id="A0A6A6VT52"/>
<dbReference type="SUPFAM" id="SSF49899">
    <property type="entry name" value="Concanavalin A-like lectins/glucanases"/>
    <property type="match status" value="1"/>
</dbReference>
<dbReference type="EMBL" id="ML996595">
    <property type="protein sequence ID" value="KAF2752770.1"/>
    <property type="molecule type" value="Genomic_DNA"/>
</dbReference>
<dbReference type="Proteomes" id="UP000799437">
    <property type="component" value="Unassembled WGS sequence"/>
</dbReference>
<dbReference type="Gene3D" id="2.60.120.200">
    <property type="match status" value="1"/>
</dbReference>
<sequence>MPFSSRIQSFIDKAEQKVTHEVQQRFPNAPPVPTLSKPRPQPGAAYWQPQFSPNEPVSTHFQHMTGQHGWGNNEAQNYIASPETSFCGTDTLTLRAIIQHNQPENAHKFTSARLTSHQTFGRPRGSLSAHIIAPVAQGIWPAFWLLPAEPYTWPTDGEIDIFEAWNGEATNHSCLHWGHFNGPDHDKHRVVESPIPGISAQGARFDFAWEEDEATGQGRFVWYIDSKPVMKASKPAGTRRMRDFRIMINIAVGGNVCKGKMPGDGTYEMVVRNLAMWEEPPGGWGRFNGDFCSAREGHMM</sequence>
<feature type="domain" description="GH16" evidence="2">
    <location>
        <begin position="45"/>
        <end position="279"/>
    </location>
</feature>
<dbReference type="GO" id="GO:0005975">
    <property type="term" value="P:carbohydrate metabolic process"/>
    <property type="evidence" value="ECO:0007669"/>
    <property type="project" value="InterPro"/>
</dbReference>
<gene>
    <name evidence="3" type="ORF">EJ05DRAFT_471125</name>
</gene>
<evidence type="ECO:0000259" key="2">
    <source>
        <dbReference type="PROSITE" id="PS51762"/>
    </source>
</evidence>
<evidence type="ECO:0000256" key="1">
    <source>
        <dbReference type="SAM" id="MobiDB-lite"/>
    </source>
</evidence>
<dbReference type="OrthoDB" id="192832at2759"/>
<evidence type="ECO:0000313" key="4">
    <source>
        <dbReference type="Proteomes" id="UP000799437"/>
    </source>
</evidence>
<dbReference type="GO" id="GO:0030246">
    <property type="term" value="F:carbohydrate binding"/>
    <property type="evidence" value="ECO:0007669"/>
    <property type="project" value="UniProtKB-KW"/>
</dbReference>
<reference evidence="3" key="1">
    <citation type="journal article" date="2020" name="Stud. Mycol.">
        <title>101 Dothideomycetes genomes: a test case for predicting lifestyles and emergence of pathogens.</title>
        <authorList>
            <person name="Haridas S."/>
            <person name="Albert R."/>
            <person name="Binder M."/>
            <person name="Bloem J."/>
            <person name="Labutti K."/>
            <person name="Salamov A."/>
            <person name="Andreopoulos B."/>
            <person name="Baker S."/>
            <person name="Barry K."/>
            <person name="Bills G."/>
            <person name="Bluhm B."/>
            <person name="Cannon C."/>
            <person name="Castanera R."/>
            <person name="Culley D."/>
            <person name="Daum C."/>
            <person name="Ezra D."/>
            <person name="Gonzalez J."/>
            <person name="Henrissat B."/>
            <person name="Kuo A."/>
            <person name="Liang C."/>
            <person name="Lipzen A."/>
            <person name="Lutzoni F."/>
            <person name="Magnuson J."/>
            <person name="Mondo S."/>
            <person name="Nolan M."/>
            <person name="Ohm R."/>
            <person name="Pangilinan J."/>
            <person name="Park H.-J."/>
            <person name="Ramirez L."/>
            <person name="Alfaro M."/>
            <person name="Sun H."/>
            <person name="Tritt A."/>
            <person name="Yoshinaga Y."/>
            <person name="Zwiers L.-H."/>
            <person name="Turgeon B."/>
            <person name="Goodwin S."/>
            <person name="Spatafora J."/>
            <person name="Crous P."/>
            <person name="Grigoriev I."/>
        </authorList>
    </citation>
    <scope>NUCLEOTIDE SEQUENCE</scope>
    <source>
        <strain evidence="3">CBS 121739</strain>
    </source>
</reference>
<keyword evidence="3" id="KW-0430">Lectin</keyword>
<dbReference type="RefSeq" id="XP_033595221.1">
    <property type="nucleotide sequence ID" value="XM_033742958.1"/>
</dbReference>
<accession>A0A6A6VT52</accession>
<dbReference type="GO" id="GO:0004553">
    <property type="term" value="F:hydrolase activity, hydrolyzing O-glycosyl compounds"/>
    <property type="evidence" value="ECO:0007669"/>
    <property type="project" value="InterPro"/>
</dbReference>
<evidence type="ECO:0000313" key="3">
    <source>
        <dbReference type="EMBL" id="KAF2752770.1"/>
    </source>
</evidence>
<keyword evidence="4" id="KW-1185">Reference proteome</keyword>